<feature type="signal peptide" evidence="1">
    <location>
        <begin position="1"/>
        <end position="25"/>
    </location>
</feature>
<proteinExistence type="predicted"/>
<keyword evidence="3" id="KW-1185">Reference proteome</keyword>
<reference evidence="2" key="1">
    <citation type="submission" date="2021-01" db="EMBL/GenBank/DDBJ databases">
        <title>Whole genome shotgun sequence of Virgisporangium aurantiacum NBRC 16421.</title>
        <authorList>
            <person name="Komaki H."/>
            <person name="Tamura T."/>
        </authorList>
    </citation>
    <scope>NUCLEOTIDE SEQUENCE</scope>
    <source>
        <strain evidence="2">NBRC 16421</strain>
    </source>
</reference>
<dbReference type="Proteomes" id="UP000612585">
    <property type="component" value="Unassembled WGS sequence"/>
</dbReference>
<feature type="chain" id="PRO_5039126625" description="Prolyl oligopeptidase family protein" evidence="1">
    <location>
        <begin position="26"/>
        <end position="457"/>
    </location>
</feature>
<accession>A0A8J3ZM89</accession>
<evidence type="ECO:0000313" key="2">
    <source>
        <dbReference type="EMBL" id="GIJ64116.1"/>
    </source>
</evidence>
<organism evidence="2 3">
    <name type="scientific">Virgisporangium aurantiacum</name>
    <dbReference type="NCBI Taxonomy" id="175570"/>
    <lineage>
        <taxon>Bacteria</taxon>
        <taxon>Bacillati</taxon>
        <taxon>Actinomycetota</taxon>
        <taxon>Actinomycetes</taxon>
        <taxon>Micromonosporales</taxon>
        <taxon>Micromonosporaceae</taxon>
        <taxon>Virgisporangium</taxon>
    </lineage>
</organism>
<dbReference type="AlphaFoldDB" id="A0A8J3ZM89"/>
<gene>
    <name evidence="2" type="ORF">Vau01_116320</name>
</gene>
<keyword evidence="1" id="KW-0732">Signal</keyword>
<dbReference type="InterPro" id="IPR029058">
    <property type="entry name" value="AB_hydrolase_fold"/>
</dbReference>
<dbReference type="Pfam" id="PF00756">
    <property type="entry name" value="Esterase"/>
    <property type="match status" value="1"/>
</dbReference>
<protein>
    <recommendedName>
        <fullName evidence="4">Prolyl oligopeptidase family protein</fullName>
    </recommendedName>
</protein>
<comment type="caution">
    <text evidence="2">The sequence shown here is derived from an EMBL/GenBank/DDBJ whole genome shotgun (WGS) entry which is preliminary data.</text>
</comment>
<dbReference type="EMBL" id="BOPG01000108">
    <property type="protein sequence ID" value="GIJ64116.1"/>
    <property type="molecule type" value="Genomic_DNA"/>
</dbReference>
<dbReference type="InterPro" id="IPR000801">
    <property type="entry name" value="Esterase-like"/>
</dbReference>
<evidence type="ECO:0008006" key="4">
    <source>
        <dbReference type="Google" id="ProtNLM"/>
    </source>
</evidence>
<sequence length="457" mass="49368">MKRTLALMVAVLTALVTATSLPTSAAAAAPTVHEGVIDGARFWVTVPENWTGEVFLYSHGHYAPNAEVPPVTSGYPLVEQKLLSEGYALAASAYRTKGWAVEDGLRDQIALLDWIGANLRRPTRVYAWGLSMGGLTSILLAERNPGRFAGVLSACGPDGGSVPFWNQWLDMGFVVRTLLDPGLQLTGIQDPAANNARALATLRAATTSPQGLARIALANAMTDVPAWFGGPRPSTLEDELFHEAVYAIGMYRDNTWGATRVEVEQRSGGNPSWNVGVDYGRLLARSSMRPLVERAYAAAGLDLDADLAALAAAPRIAPDPAAAFDLARDGTPLGATRTPVVTLHTTEDGLTGAEQTGWYAKQVSRFGNPRNLRQLWIDRANHCRWSQAEMTVAIDALTDRVHSGRWPDTAPATLNAEATAYGPDWHRMLDYYVGAPVTVTPSFVDHRPTPMLRPFPF</sequence>
<name>A0A8J3ZM89_9ACTN</name>
<evidence type="ECO:0000313" key="3">
    <source>
        <dbReference type="Proteomes" id="UP000612585"/>
    </source>
</evidence>
<dbReference type="SUPFAM" id="SSF53474">
    <property type="entry name" value="alpha/beta-Hydrolases"/>
    <property type="match status" value="1"/>
</dbReference>
<dbReference type="Gene3D" id="3.40.50.1820">
    <property type="entry name" value="alpha/beta hydrolase"/>
    <property type="match status" value="1"/>
</dbReference>
<dbReference type="RefSeq" id="WP_204012048.1">
    <property type="nucleotide sequence ID" value="NZ_BOPG01000108.1"/>
</dbReference>
<evidence type="ECO:0000256" key="1">
    <source>
        <dbReference type="SAM" id="SignalP"/>
    </source>
</evidence>